<evidence type="ECO:0000256" key="3">
    <source>
        <dbReference type="ARBA" id="ARBA00022723"/>
    </source>
</evidence>
<dbReference type="Proteomes" id="UP001457282">
    <property type="component" value="Unassembled WGS sequence"/>
</dbReference>
<comment type="pathway">
    <text evidence="2">Hormone biosynthesis.</text>
</comment>
<dbReference type="PROSITE" id="PS51471">
    <property type="entry name" value="FE2OG_OXY"/>
    <property type="match status" value="1"/>
</dbReference>
<dbReference type="SUPFAM" id="SSF51197">
    <property type="entry name" value="Clavaminate synthase-like"/>
    <property type="match status" value="1"/>
</dbReference>
<dbReference type="PANTHER" id="PTHR47990">
    <property type="entry name" value="2-OXOGLUTARATE (2OG) AND FE(II)-DEPENDENT OXYGENASE SUPERFAMILY PROTEIN-RELATED"/>
    <property type="match status" value="1"/>
</dbReference>
<keyword evidence="5 10" id="KW-0560">Oxidoreductase</keyword>
<evidence type="ECO:0000313" key="12">
    <source>
        <dbReference type="EMBL" id="KAK9946110.1"/>
    </source>
</evidence>
<protein>
    <recommendedName>
        <fullName evidence="9">gibberellin 3beta-dioxygenase</fullName>
        <ecNumber evidence="9">1.14.11.15</ecNumber>
    </recommendedName>
</protein>
<evidence type="ECO:0000256" key="10">
    <source>
        <dbReference type="RuleBase" id="RU003682"/>
    </source>
</evidence>
<sequence length="355" mass="39557">MGAPSDSSRNHVIPLDFGSIQTVPESHVWSESDDEYRYPSGVHSGTTNSCFSVPVIDLRDPNAPELITEASEKWGVFQLTGHGIPTELMEEVESETQRLFSLPVDRKLKALRSPGGATGYGQAMISPFFPKHMWHEGFTIMGSATDHAKQLWPHDFEVFSETMDDYQKQMKAIIEQLILIILKSLDINSQQLNWLKNDHYSGHEATTPGTALQLNYYPPCPDPNRAMGLAQHTDTSLVTILQAQTSGLQIFRDDVGWISVQPVRGALTVNLGDFLHILSNGRFVSVLHRVVVNPVQRFSVAYFYGPPSDFIVSPLLSRSVGDSGEIVARYRSVTAKEFIDMKAKNLKRALSLIKT</sequence>
<comment type="cofactor">
    <cofactor evidence="1">
        <name>L-ascorbate</name>
        <dbReference type="ChEBI" id="CHEBI:38290"/>
    </cofactor>
</comment>
<keyword evidence="13" id="KW-1185">Reference proteome</keyword>
<accession>A0AAW1YDD3</accession>
<evidence type="ECO:0000256" key="6">
    <source>
        <dbReference type="ARBA" id="ARBA00023004"/>
    </source>
</evidence>
<dbReference type="InterPro" id="IPR005123">
    <property type="entry name" value="Oxoglu/Fe-dep_dioxygenase_dom"/>
</dbReference>
<dbReference type="GO" id="GO:0009686">
    <property type="term" value="P:gibberellin biosynthetic process"/>
    <property type="evidence" value="ECO:0007669"/>
    <property type="project" value="UniProtKB-ARBA"/>
</dbReference>
<evidence type="ECO:0000313" key="13">
    <source>
        <dbReference type="Proteomes" id="UP001457282"/>
    </source>
</evidence>
<evidence type="ECO:0000256" key="4">
    <source>
        <dbReference type="ARBA" id="ARBA00022964"/>
    </source>
</evidence>
<keyword evidence="4" id="KW-0223">Dioxygenase</keyword>
<comment type="pathway">
    <text evidence="7">Plant hormone biosynthesis; gibberellin biosynthesis.</text>
</comment>
<proteinExistence type="inferred from homology"/>
<comment type="similarity">
    <text evidence="8">Belongs to the iron/ascorbate-dependent oxidoreductase family. GA3OX subfamily.</text>
</comment>
<gene>
    <name evidence="12" type="ORF">M0R45_011587</name>
</gene>
<keyword evidence="3 10" id="KW-0479">Metal-binding</keyword>
<evidence type="ECO:0000256" key="9">
    <source>
        <dbReference type="ARBA" id="ARBA00066695"/>
    </source>
</evidence>
<organism evidence="12 13">
    <name type="scientific">Rubus argutus</name>
    <name type="common">Southern blackberry</name>
    <dbReference type="NCBI Taxonomy" id="59490"/>
    <lineage>
        <taxon>Eukaryota</taxon>
        <taxon>Viridiplantae</taxon>
        <taxon>Streptophyta</taxon>
        <taxon>Embryophyta</taxon>
        <taxon>Tracheophyta</taxon>
        <taxon>Spermatophyta</taxon>
        <taxon>Magnoliopsida</taxon>
        <taxon>eudicotyledons</taxon>
        <taxon>Gunneridae</taxon>
        <taxon>Pentapetalae</taxon>
        <taxon>rosids</taxon>
        <taxon>fabids</taxon>
        <taxon>Rosales</taxon>
        <taxon>Rosaceae</taxon>
        <taxon>Rosoideae</taxon>
        <taxon>Rosoideae incertae sedis</taxon>
        <taxon>Rubus</taxon>
    </lineage>
</organism>
<dbReference type="GO" id="GO:0016707">
    <property type="term" value="F:gibberellin 3-beta-dioxygenase activity"/>
    <property type="evidence" value="ECO:0007669"/>
    <property type="project" value="UniProtKB-EC"/>
</dbReference>
<name>A0AAW1YDD3_RUBAR</name>
<dbReference type="InterPro" id="IPR044861">
    <property type="entry name" value="IPNS-like_FE2OG_OXY"/>
</dbReference>
<reference evidence="12 13" key="1">
    <citation type="journal article" date="2023" name="G3 (Bethesda)">
        <title>A chromosome-length genome assembly and annotation of blackberry (Rubus argutus, cv. 'Hillquist').</title>
        <authorList>
            <person name="Bruna T."/>
            <person name="Aryal R."/>
            <person name="Dudchenko O."/>
            <person name="Sargent D.J."/>
            <person name="Mead D."/>
            <person name="Buti M."/>
            <person name="Cavallini A."/>
            <person name="Hytonen T."/>
            <person name="Andres J."/>
            <person name="Pham M."/>
            <person name="Weisz D."/>
            <person name="Mascagni F."/>
            <person name="Usai G."/>
            <person name="Natali L."/>
            <person name="Bassil N."/>
            <person name="Fernandez G.E."/>
            <person name="Lomsadze A."/>
            <person name="Armour M."/>
            <person name="Olukolu B."/>
            <person name="Poorten T."/>
            <person name="Britton C."/>
            <person name="Davik J."/>
            <person name="Ashrafi H."/>
            <person name="Aiden E.L."/>
            <person name="Borodovsky M."/>
            <person name="Worthington M."/>
        </authorList>
    </citation>
    <scope>NUCLEOTIDE SEQUENCE [LARGE SCALE GENOMIC DNA]</scope>
    <source>
        <strain evidence="12">PI 553951</strain>
    </source>
</reference>
<dbReference type="EC" id="1.14.11.15" evidence="9"/>
<keyword evidence="6 10" id="KW-0408">Iron</keyword>
<evidence type="ECO:0000256" key="1">
    <source>
        <dbReference type="ARBA" id="ARBA00001961"/>
    </source>
</evidence>
<dbReference type="Pfam" id="PF03171">
    <property type="entry name" value="2OG-FeII_Oxy"/>
    <property type="match status" value="1"/>
</dbReference>
<feature type="domain" description="Fe2OG dioxygenase" evidence="11">
    <location>
        <begin position="207"/>
        <end position="306"/>
    </location>
</feature>
<dbReference type="InterPro" id="IPR027443">
    <property type="entry name" value="IPNS-like_sf"/>
</dbReference>
<evidence type="ECO:0000259" key="11">
    <source>
        <dbReference type="PROSITE" id="PS51471"/>
    </source>
</evidence>
<dbReference type="Pfam" id="PF14226">
    <property type="entry name" value="DIOX_N"/>
    <property type="match status" value="1"/>
</dbReference>
<evidence type="ECO:0000256" key="7">
    <source>
        <dbReference type="ARBA" id="ARBA00037909"/>
    </source>
</evidence>
<dbReference type="Gene3D" id="2.60.120.330">
    <property type="entry name" value="B-lactam Antibiotic, Isopenicillin N Synthase, Chain"/>
    <property type="match status" value="1"/>
</dbReference>
<comment type="caution">
    <text evidence="12">The sequence shown here is derived from an EMBL/GenBank/DDBJ whole genome shotgun (WGS) entry which is preliminary data.</text>
</comment>
<dbReference type="FunFam" id="2.60.120.330:FF:000013">
    <property type="entry name" value="Gibberellin 3-beta-dioxygenase 1"/>
    <property type="match status" value="1"/>
</dbReference>
<dbReference type="GO" id="GO:0046872">
    <property type="term" value="F:metal ion binding"/>
    <property type="evidence" value="ECO:0007669"/>
    <property type="project" value="UniProtKB-KW"/>
</dbReference>
<dbReference type="InterPro" id="IPR050231">
    <property type="entry name" value="Iron_ascorbate_oxido_reductase"/>
</dbReference>
<evidence type="ECO:0000256" key="8">
    <source>
        <dbReference type="ARBA" id="ARBA00061560"/>
    </source>
</evidence>
<evidence type="ECO:0000256" key="5">
    <source>
        <dbReference type="ARBA" id="ARBA00023002"/>
    </source>
</evidence>
<dbReference type="EMBL" id="JBEDUW010000002">
    <property type="protein sequence ID" value="KAK9946110.1"/>
    <property type="molecule type" value="Genomic_DNA"/>
</dbReference>
<dbReference type="InterPro" id="IPR026992">
    <property type="entry name" value="DIOX_N"/>
</dbReference>
<evidence type="ECO:0000256" key="2">
    <source>
        <dbReference type="ARBA" id="ARBA00004972"/>
    </source>
</evidence>
<dbReference type="AlphaFoldDB" id="A0AAW1YDD3"/>